<organism evidence="1 2">
    <name type="scientific">Auriscalpium vulgare</name>
    <dbReference type="NCBI Taxonomy" id="40419"/>
    <lineage>
        <taxon>Eukaryota</taxon>
        <taxon>Fungi</taxon>
        <taxon>Dikarya</taxon>
        <taxon>Basidiomycota</taxon>
        <taxon>Agaricomycotina</taxon>
        <taxon>Agaricomycetes</taxon>
        <taxon>Russulales</taxon>
        <taxon>Auriscalpiaceae</taxon>
        <taxon>Auriscalpium</taxon>
    </lineage>
</organism>
<evidence type="ECO:0000313" key="1">
    <source>
        <dbReference type="EMBL" id="KAI0048498.1"/>
    </source>
</evidence>
<accession>A0ACB8RX75</accession>
<protein>
    <submittedName>
        <fullName evidence="1">Uncharacterized protein</fullName>
    </submittedName>
</protein>
<proteinExistence type="predicted"/>
<reference evidence="1" key="2">
    <citation type="journal article" date="2022" name="New Phytol.">
        <title>Evolutionary transition to the ectomycorrhizal habit in the genomes of a hyperdiverse lineage of mushroom-forming fungi.</title>
        <authorList>
            <person name="Looney B."/>
            <person name="Miyauchi S."/>
            <person name="Morin E."/>
            <person name="Drula E."/>
            <person name="Courty P.E."/>
            <person name="Kohler A."/>
            <person name="Kuo A."/>
            <person name="LaButti K."/>
            <person name="Pangilinan J."/>
            <person name="Lipzen A."/>
            <person name="Riley R."/>
            <person name="Andreopoulos W."/>
            <person name="He G."/>
            <person name="Johnson J."/>
            <person name="Nolan M."/>
            <person name="Tritt A."/>
            <person name="Barry K.W."/>
            <person name="Grigoriev I.V."/>
            <person name="Nagy L.G."/>
            <person name="Hibbett D."/>
            <person name="Henrissat B."/>
            <person name="Matheny P.B."/>
            <person name="Labbe J."/>
            <person name="Martin F.M."/>
        </authorList>
    </citation>
    <scope>NUCLEOTIDE SEQUENCE</scope>
    <source>
        <strain evidence="1">FP105234-sp</strain>
    </source>
</reference>
<reference evidence="1" key="1">
    <citation type="submission" date="2021-02" db="EMBL/GenBank/DDBJ databases">
        <authorList>
            <consortium name="DOE Joint Genome Institute"/>
            <person name="Ahrendt S."/>
            <person name="Looney B.P."/>
            <person name="Miyauchi S."/>
            <person name="Morin E."/>
            <person name="Drula E."/>
            <person name="Courty P.E."/>
            <person name="Chicoki N."/>
            <person name="Fauchery L."/>
            <person name="Kohler A."/>
            <person name="Kuo A."/>
            <person name="Labutti K."/>
            <person name="Pangilinan J."/>
            <person name="Lipzen A."/>
            <person name="Riley R."/>
            <person name="Andreopoulos W."/>
            <person name="He G."/>
            <person name="Johnson J."/>
            <person name="Barry K.W."/>
            <person name="Grigoriev I.V."/>
            <person name="Nagy L."/>
            <person name="Hibbett D."/>
            <person name="Henrissat B."/>
            <person name="Matheny P.B."/>
            <person name="Labbe J."/>
            <person name="Martin F."/>
        </authorList>
    </citation>
    <scope>NUCLEOTIDE SEQUENCE</scope>
    <source>
        <strain evidence="1">FP105234-sp</strain>
    </source>
</reference>
<sequence>MSLEASAPSALPTKASPGSRVLTYTNTPDYKPDIDSLSPLRCAVLETVSNISTCPSTILRDLSEHDILPSIAGFDAPDPSAPPTSCLPPRRPCLPCRFARACRPPRSSRSASRGQLCYEPDDNYASTPITLIRFARVWEHRAGDCSLARALLILVLRPALSHILGHVTRPGGVAETRRGAVLVGAARGGRRGRDLRSNRPFRRAREEELLYVLHPGSALSDSPSKYAPLPTTCNTCAAVDRSLPPSALIADSAKRSTRGHLFHF</sequence>
<dbReference type="Proteomes" id="UP000814033">
    <property type="component" value="Unassembled WGS sequence"/>
</dbReference>
<comment type="caution">
    <text evidence="1">The sequence shown here is derived from an EMBL/GenBank/DDBJ whole genome shotgun (WGS) entry which is preliminary data.</text>
</comment>
<dbReference type="EMBL" id="MU275886">
    <property type="protein sequence ID" value="KAI0048498.1"/>
    <property type="molecule type" value="Genomic_DNA"/>
</dbReference>
<gene>
    <name evidence="1" type="ORF">FA95DRAFT_1605244</name>
</gene>
<evidence type="ECO:0000313" key="2">
    <source>
        <dbReference type="Proteomes" id="UP000814033"/>
    </source>
</evidence>
<keyword evidence="2" id="KW-1185">Reference proteome</keyword>
<name>A0ACB8RX75_9AGAM</name>